<comment type="caution">
    <text evidence="2">The sequence shown here is derived from an EMBL/GenBank/DDBJ whole genome shotgun (WGS) entry which is preliminary data.</text>
</comment>
<feature type="region of interest" description="Disordered" evidence="1">
    <location>
        <begin position="1"/>
        <end position="20"/>
    </location>
</feature>
<proteinExistence type="predicted"/>
<dbReference type="EMBL" id="JAOYFB010000036">
    <property type="protein sequence ID" value="KAK4020720.1"/>
    <property type="molecule type" value="Genomic_DNA"/>
</dbReference>
<keyword evidence="3" id="KW-1185">Reference proteome</keyword>
<dbReference type="Proteomes" id="UP001234178">
    <property type="component" value="Unassembled WGS sequence"/>
</dbReference>
<evidence type="ECO:0000313" key="2">
    <source>
        <dbReference type="EMBL" id="KAK4020720.1"/>
    </source>
</evidence>
<reference evidence="2 3" key="1">
    <citation type="journal article" date="2023" name="Nucleic Acids Res.">
        <title>The hologenome of Daphnia magna reveals possible DNA methylation and microbiome-mediated evolution of the host genome.</title>
        <authorList>
            <person name="Chaturvedi A."/>
            <person name="Li X."/>
            <person name="Dhandapani V."/>
            <person name="Marshall H."/>
            <person name="Kissane S."/>
            <person name="Cuenca-Cambronero M."/>
            <person name="Asole G."/>
            <person name="Calvet F."/>
            <person name="Ruiz-Romero M."/>
            <person name="Marangio P."/>
            <person name="Guigo R."/>
            <person name="Rago D."/>
            <person name="Mirbahai L."/>
            <person name="Eastwood N."/>
            <person name="Colbourne J.K."/>
            <person name="Zhou J."/>
            <person name="Mallon E."/>
            <person name="Orsini L."/>
        </authorList>
    </citation>
    <scope>NUCLEOTIDE SEQUENCE [LARGE SCALE GENOMIC DNA]</scope>
    <source>
        <strain evidence="2">LRV0_1</strain>
    </source>
</reference>
<evidence type="ECO:0000313" key="3">
    <source>
        <dbReference type="Proteomes" id="UP001234178"/>
    </source>
</evidence>
<accession>A0ABR0A6F4</accession>
<evidence type="ECO:0000256" key="1">
    <source>
        <dbReference type="SAM" id="MobiDB-lite"/>
    </source>
</evidence>
<gene>
    <name evidence="2" type="ORF">OUZ56_002675</name>
</gene>
<protein>
    <submittedName>
        <fullName evidence="2">Uncharacterized protein</fullName>
    </submittedName>
</protein>
<organism evidence="2 3">
    <name type="scientific">Daphnia magna</name>
    <dbReference type="NCBI Taxonomy" id="35525"/>
    <lineage>
        <taxon>Eukaryota</taxon>
        <taxon>Metazoa</taxon>
        <taxon>Ecdysozoa</taxon>
        <taxon>Arthropoda</taxon>
        <taxon>Crustacea</taxon>
        <taxon>Branchiopoda</taxon>
        <taxon>Diplostraca</taxon>
        <taxon>Cladocera</taxon>
        <taxon>Anomopoda</taxon>
        <taxon>Daphniidae</taxon>
        <taxon>Daphnia</taxon>
    </lineage>
</organism>
<sequence>MWRDGAKRVTPGTKEHGTRRRLSRKVKKCAVASDAVKIPGFTVKVEKLLKKEEENNLKTKRLIRSVQAFHIFNFSFFLNSDRRRRVQFKDLLQWASNAISVGQSWLLARLMACETVGETNFILYFNVLVDVRARGCVRAISFKIPPRLTLKNRKECIAGSFRYGQQLEQ</sequence>
<name>A0ABR0A6F4_9CRUS</name>